<evidence type="ECO:0000313" key="3">
    <source>
        <dbReference type="EMBL" id="GID77722.1"/>
    </source>
</evidence>
<keyword evidence="1 3" id="KW-0378">Hydrolase</keyword>
<dbReference type="InterPro" id="IPR029058">
    <property type="entry name" value="AB_hydrolase_fold"/>
</dbReference>
<dbReference type="SUPFAM" id="SSF53474">
    <property type="entry name" value="alpha/beta-Hydrolases"/>
    <property type="match status" value="1"/>
</dbReference>
<dbReference type="Pfam" id="PF12697">
    <property type="entry name" value="Abhydrolase_6"/>
    <property type="match status" value="1"/>
</dbReference>
<comment type="caution">
    <text evidence="3">The sequence shown here is derived from an EMBL/GenBank/DDBJ whole genome shotgun (WGS) entry which is preliminary data.</text>
</comment>
<dbReference type="InterPro" id="IPR000073">
    <property type="entry name" value="AB_hydrolase_1"/>
</dbReference>
<name>A0ABQ3YCH6_9ACTN</name>
<evidence type="ECO:0000256" key="1">
    <source>
        <dbReference type="ARBA" id="ARBA00022801"/>
    </source>
</evidence>
<dbReference type="PANTHER" id="PTHR43798">
    <property type="entry name" value="MONOACYLGLYCEROL LIPASE"/>
    <property type="match status" value="1"/>
</dbReference>
<evidence type="ECO:0000259" key="2">
    <source>
        <dbReference type="Pfam" id="PF12697"/>
    </source>
</evidence>
<accession>A0ABQ3YCH6</accession>
<dbReference type="Gene3D" id="3.40.50.1820">
    <property type="entry name" value="alpha/beta hydrolase"/>
    <property type="match status" value="1"/>
</dbReference>
<dbReference type="InterPro" id="IPR050266">
    <property type="entry name" value="AB_hydrolase_sf"/>
</dbReference>
<dbReference type="Proteomes" id="UP000609879">
    <property type="component" value="Unassembled WGS sequence"/>
</dbReference>
<dbReference type="RefSeq" id="WP_203771971.1">
    <property type="nucleotide sequence ID" value="NZ_BAAABO010000063.1"/>
</dbReference>
<organism evidence="3 4">
    <name type="scientific">Paractinoplanes deccanensis</name>
    <dbReference type="NCBI Taxonomy" id="113561"/>
    <lineage>
        <taxon>Bacteria</taxon>
        <taxon>Bacillati</taxon>
        <taxon>Actinomycetota</taxon>
        <taxon>Actinomycetes</taxon>
        <taxon>Micromonosporales</taxon>
        <taxon>Micromonosporaceae</taxon>
        <taxon>Paractinoplanes</taxon>
    </lineage>
</organism>
<dbReference type="GO" id="GO:0016787">
    <property type="term" value="F:hydrolase activity"/>
    <property type="evidence" value="ECO:0007669"/>
    <property type="project" value="UniProtKB-KW"/>
</dbReference>
<dbReference type="PRINTS" id="PR00111">
    <property type="entry name" value="ABHYDROLASE"/>
</dbReference>
<keyword evidence="4" id="KW-1185">Reference proteome</keyword>
<protein>
    <submittedName>
        <fullName evidence="3">Alpha/beta hydrolase</fullName>
    </submittedName>
</protein>
<feature type="domain" description="AB hydrolase-1" evidence="2">
    <location>
        <begin position="22"/>
        <end position="251"/>
    </location>
</feature>
<dbReference type="EMBL" id="BOMI01000127">
    <property type="protein sequence ID" value="GID77722.1"/>
    <property type="molecule type" value="Genomic_DNA"/>
</dbReference>
<reference evidence="3 4" key="1">
    <citation type="submission" date="2021-01" db="EMBL/GenBank/DDBJ databases">
        <title>Whole genome shotgun sequence of Actinoplanes deccanensis NBRC 13994.</title>
        <authorList>
            <person name="Komaki H."/>
            <person name="Tamura T."/>
        </authorList>
    </citation>
    <scope>NUCLEOTIDE SEQUENCE [LARGE SCALE GENOMIC DNA]</scope>
    <source>
        <strain evidence="3 4">NBRC 13994</strain>
    </source>
</reference>
<sequence>MELSTGVRLDLAEAGDPGGVPVLMLHGLTDSWRSFAPMLPMLPPEVRAIAVTQRGHGDASRPPEGYRGEDFAADAVALLDAMGIERAIIVGHSLGAWVAGHVVRAYPQRVSGLVLLGAIASPGANPVLQEFASEAVAPLRDPVDAGFVREFQLGTTARPLAPGMLDLFVGESLKVPARVWRDAFGALMKDDLVTLLAGVAAPTLLIWGDRDAYASRDDQERILAVAPGARLSVHEGCGHAVHWEEPAAVAAEVAAFAV</sequence>
<evidence type="ECO:0000313" key="4">
    <source>
        <dbReference type="Proteomes" id="UP000609879"/>
    </source>
</evidence>
<proteinExistence type="predicted"/>
<dbReference type="PANTHER" id="PTHR43798:SF31">
    <property type="entry name" value="AB HYDROLASE SUPERFAMILY PROTEIN YCLE"/>
    <property type="match status" value="1"/>
</dbReference>
<gene>
    <name evidence="3" type="ORF">Ade02nite_63630</name>
</gene>